<evidence type="ECO:0000313" key="3">
    <source>
        <dbReference type="Proteomes" id="UP000823936"/>
    </source>
</evidence>
<dbReference type="InterPro" id="IPR006083">
    <property type="entry name" value="PRK/URK"/>
</dbReference>
<dbReference type="GO" id="GO:0005524">
    <property type="term" value="F:ATP binding"/>
    <property type="evidence" value="ECO:0007669"/>
    <property type="project" value="InterPro"/>
</dbReference>
<accession>A0A9D1TMQ3</accession>
<reference evidence="2" key="1">
    <citation type="journal article" date="2021" name="PeerJ">
        <title>Extensive microbial diversity within the chicken gut microbiome revealed by metagenomics and culture.</title>
        <authorList>
            <person name="Gilroy R."/>
            <person name="Ravi A."/>
            <person name="Getino M."/>
            <person name="Pursley I."/>
            <person name="Horton D.L."/>
            <person name="Alikhan N.F."/>
            <person name="Baker D."/>
            <person name="Gharbi K."/>
            <person name="Hall N."/>
            <person name="Watson M."/>
            <person name="Adriaenssens E.M."/>
            <person name="Foster-Nyarko E."/>
            <person name="Jarju S."/>
            <person name="Secka A."/>
            <person name="Antonio M."/>
            <person name="Oren A."/>
            <person name="Chaudhuri R.R."/>
            <person name="La Ragione R."/>
            <person name="Hildebrand F."/>
            <person name="Pallen M.J."/>
        </authorList>
    </citation>
    <scope>NUCLEOTIDE SEQUENCE</scope>
    <source>
        <strain evidence="2">Gambia11-129</strain>
    </source>
</reference>
<dbReference type="Gene3D" id="3.30.980.10">
    <property type="entry name" value="Threonyl-trna Synthetase, Chain A, domain 2"/>
    <property type="match status" value="1"/>
</dbReference>
<dbReference type="InterPro" id="IPR018163">
    <property type="entry name" value="Thr/Ala-tRNA-synth_IIc_edit"/>
</dbReference>
<keyword evidence="2" id="KW-0418">Kinase</keyword>
<dbReference type="Proteomes" id="UP000823936">
    <property type="component" value="Unassembled WGS sequence"/>
</dbReference>
<dbReference type="EMBL" id="DXHU01000006">
    <property type="protein sequence ID" value="HIV98488.1"/>
    <property type="molecule type" value="Genomic_DNA"/>
</dbReference>
<keyword evidence="2" id="KW-0808">Transferase</keyword>
<evidence type="ECO:0000313" key="2">
    <source>
        <dbReference type="EMBL" id="HIV98488.1"/>
    </source>
</evidence>
<gene>
    <name evidence="2" type="ORF">IAB12_01755</name>
</gene>
<dbReference type="SUPFAM" id="SSF55186">
    <property type="entry name" value="ThrRS/AlaRS common domain"/>
    <property type="match status" value="1"/>
</dbReference>
<dbReference type="Gene3D" id="3.40.50.300">
    <property type="entry name" value="P-loop containing nucleotide triphosphate hydrolases"/>
    <property type="match status" value="1"/>
</dbReference>
<dbReference type="GO" id="GO:0016301">
    <property type="term" value="F:kinase activity"/>
    <property type="evidence" value="ECO:0007669"/>
    <property type="project" value="UniProtKB-KW"/>
</dbReference>
<name>A0A9D1TMQ3_9SPIO</name>
<evidence type="ECO:0000259" key="1">
    <source>
        <dbReference type="Pfam" id="PF00485"/>
    </source>
</evidence>
<sequence length="551" mass="63533">MKKIIIKYGAKEIEAEPFIKIEELFKDEENLSYMDNPTVGVLSDGVLRGLDERIETSCTIERVPLFSSLGKRIYRKTLCFLLFYASSIIYPSRKMKVEHSLGDGFYFHYLDSGSFSIKLLKEKMMEIVDNKERIDVVRLSHLDAVRILKENKYDDTVDLISTMNDESYRFIKAGSCYQLYTEKVLPSFSFIRLFDIREYSGGMLLRYPQMRSPERIREFTDNPLLFSIFSESKRNRKLINFRSIADLNTAILDSSISDKILLLESQMRRKIAAIADDIGRRRTVRIVFISGPSSSGKTTFSLRLSNELRLLGYNPIKISLDDYYKSREEVPRTADGDYDFECLEALRLDLFQSQLCDLIAGKPVNLPSFSFTSQKTTFSETPFKMEENTVLVIEGIHGLNPRLYPDLDPSCFYKVYISALTGLNLDHANRISTTDNRILRRMVRDYRTRGTSAERTLQMWPVVEEGEKNHIFPFQNNADMMINSALGYELAVLSPYAVPLLRSVSEDKKEAYAVSRRLLEFLSYIYPLDSRLVPQDSIIREFIGGSIFPVT</sequence>
<feature type="domain" description="Phosphoribulokinase/uridine kinase" evidence="1">
    <location>
        <begin position="287"/>
        <end position="484"/>
    </location>
</feature>
<organism evidence="2 3">
    <name type="scientific">Candidatus Ornithospirochaeta avicola</name>
    <dbReference type="NCBI Taxonomy" id="2840896"/>
    <lineage>
        <taxon>Bacteria</taxon>
        <taxon>Pseudomonadati</taxon>
        <taxon>Spirochaetota</taxon>
        <taxon>Spirochaetia</taxon>
        <taxon>Spirochaetales</taxon>
        <taxon>Spirochaetaceae</taxon>
        <taxon>Spirochaetaceae incertae sedis</taxon>
        <taxon>Candidatus Ornithospirochaeta</taxon>
    </lineage>
</organism>
<dbReference type="AlphaFoldDB" id="A0A9D1TMQ3"/>
<dbReference type="Pfam" id="PF00485">
    <property type="entry name" value="PRK"/>
    <property type="match status" value="1"/>
</dbReference>
<comment type="caution">
    <text evidence="2">The sequence shown here is derived from an EMBL/GenBank/DDBJ whole genome shotgun (WGS) entry which is preliminary data.</text>
</comment>
<dbReference type="InterPro" id="IPR027417">
    <property type="entry name" value="P-loop_NTPase"/>
</dbReference>
<proteinExistence type="predicted"/>
<dbReference type="CDD" id="cd02028">
    <property type="entry name" value="UMPK_like"/>
    <property type="match status" value="1"/>
</dbReference>
<dbReference type="PRINTS" id="PR00988">
    <property type="entry name" value="URIDINKINASE"/>
</dbReference>
<reference evidence="2" key="2">
    <citation type="submission" date="2021-04" db="EMBL/GenBank/DDBJ databases">
        <authorList>
            <person name="Gilroy R."/>
        </authorList>
    </citation>
    <scope>NUCLEOTIDE SEQUENCE</scope>
    <source>
        <strain evidence="2">Gambia11-129</strain>
    </source>
</reference>
<dbReference type="PANTHER" id="PTHR10285">
    <property type="entry name" value="URIDINE KINASE"/>
    <property type="match status" value="1"/>
</dbReference>
<dbReference type="SUPFAM" id="SSF52540">
    <property type="entry name" value="P-loop containing nucleoside triphosphate hydrolases"/>
    <property type="match status" value="1"/>
</dbReference>
<protein>
    <submittedName>
        <fullName evidence="2">Nucleoside kinase</fullName>
    </submittedName>
</protein>